<feature type="region of interest" description="Disordered" evidence="1">
    <location>
        <begin position="717"/>
        <end position="765"/>
    </location>
</feature>
<dbReference type="SUPFAM" id="SSF81301">
    <property type="entry name" value="Nucleotidyltransferase"/>
    <property type="match status" value="1"/>
</dbReference>
<dbReference type="PANTHER" id="PTHR23092:SF15">
    <property type="entry name" value="INACTIVE NON-CANONICAL POLY(A) RNA POLYMERASE PROTEIN TRF4-2-RELATED"/>
    <property type="match status" value="1"/>
</dbReference>
<dbReference type="GO" id="GO:0031499">
    <property type="term" value="C:TRAMP complex"/>
    <property type="evidence" value="ECO:0007669"/>
    <property type="project" value="TreeGrafter"/>
</dbReference>
<feature type="compositionally biased region" description="Basic and acidic residues" evidence="1">
    <location>
        <begin position="145"/>
        <end position="156"/>
    </location>
</feature>
<feature type="region of interest" description="Disordered" evidence="1">
    <location>
        <begin position="778"/>
        <end position="945"/>
    </location>
</feature>
<dbReference type="SUPFAM" id="SSF81631">
    <property type="entry name" value="PAP/OAS1 substrate-binding domain"/>
    <property type="match status" value="1"/>
</dbReference>
<dbReference type="GO" id="GO:0010605">
    <property type="term" value="P:negative regulation of macromolecule metabolic process"/>
    <property type="evidence" value="ECO:0007669"/>
    <property type="project" value="UniProtKB-ARBA"/>
</dbReference>
<evidence type="ECO:0000313" key="3">
    <source>
        <dbReference type="EMBL" id="KAF2420751.1"/>
    </source>
</evidence>
<comment type="caution">
    <text evidence="3">The sequence shown here is derived from an EMBL/GenBank/DDBJ whole genome shotgun (WGS) entry which is preliminary data.</text>
</comment>
<dbReference type="PANTHER" id="PTHR23092">
    <property type="entry name" value="POLY(A) RNA POLYMERASE"/>
    <property type="match status" value="1"/>
</dbReference>
<feature type="compositionally biased region" description="Polar residues" evidence="1">
    <location>
        <begin position="31"/>
        <end position="43"/>
    </location>
</feature>
<accession>A0A9P4NH26</accession>
<evidence type="ECO:0000259" key="2">
    <source>
        <dbReference type="Pfam" id="PF22600"/>
    </source>
</evidence>
<feature type="region of interest" description="Disordered" evidence="1">
    <location>
        <begin position="137"/>
        <end position="156"/>
    </location>
</feature>
<dbReference type="InterPro" id="IPR045862">
    <property type="entry name" value="Trf4-like"/>
</dbReference>
<dbReference type="EMBL" id="MU007106">
    <property type="protein sequence ID" value="KAF2420751.1"/>
    <property type="molecule type" value="Genomic_DNA"/>
</dbReference>
<organism evidence="3 4">
    <name type="scientific">Tothia fuscella</name>
    <dbReference type="NCBI Taxonomy" id="1048955"/>
    <lineage>
        <taxon>Eukaryota</taxon>
        <taxon>Fungi</taxon>
        <taxon>Dikarya</taxon>
        <taxon>Ascomycota</taxon>
        <taxon>Pezizomycotina</taxon>
        <taxon>Dothideomycetes</taxon>
        <taxon>Pleosporomycetidae</taxon>
        <taxon>Venturiales</taxon>
        <taxon>Cylindrosympodiaceae</taxon>
        <taxon>Tothia</taxon>
    </lineage>
</organism>
<dbReference type="AlphaFoldDB" id="A0A9P4NH26"/>
<dbReference type="GO" id="GO:0005730">
    <property type="term" value="C:nucleolus"/>
    <property type="evidence" value="ECO:0007669"/>
    <property type="project" value="TreeGrafter"/>
</dbReference>
<evidence type="ECO:0000256" key="1">
    <source>
        <dbReference type="SAM" id="MobiDB-lite"/>
    </source>
</evidence>
<feature type="region of interest" description="Disordered" evidence="1">
    <location>
        <begin position="29"/>
        <end position="67"/>
    </location>
</feature>
<dbReference type="Gene3D" id="3.30.460.10">
    <property type="entry name" value="Beta Polymerase, domain 2"/>
    <property type="match status" value="1"/>
</dbReference>
<gene>
    <name evidence="3" type="ORF">EJ08DRAFT_738481</name>
</gene>
<dbReference type="OrthoDB" id="273917at2759"/>
<dbReference type="Proteomes" id="UP000800235">
    <property type="component" value="Unassembled WGS sequence"/>
</dbReference>
<dbReference type="Pfam" id="PF22600">
    <property type="entry name" value="MTPAP-like_central"/>
    <property type="match status" value="1"/>
</dbReference>
<feature type="compositionally biased region" description="Basic and acidic residues" evidence="1">
    <location>
        <begin position="795"/>
        <end position="843"/>
    </location>
</feature>
<reference evidence="3" key="1">
    <citation type="journal article" date="2020" name="Stud. Mycol.">
        <title>101 Dothideomycetes genomes: a test case for predicting lifestyles and emergence of pathogens.</title>
        <authorList>
            <person name="Haridas S."/>
            <person name="Albert R."/>
            <person name="Binder M."/>
            <person name="Bloem J."/>
            <person name="Labutti K."/>
            <person name="Salamov A."/>
            <person name="Andreopoulos B."/>
            <person name="Baker S."/>
            <person name="Barry K."/>
            <person name="Bills G."/>
            <person name="Bluhm B."/>
            <person name="Cannon C."/>
            <person name="Castanera R."/>
            <person name="Culley D."/>
            <person name="Daum C."/>
            <person name="Ezra D."/>
            <person name="Gonzalez J."/>
            <person name="Henrissat B."/>
            <person name="Kuo A."/>
            <person name="Liang C."/>
            <person name="Lipzen A."/>
            <person name="Lutzoni F."/>
            <person name="Magnuson J."/>
            <person name="Mondo S."/>
            <person name="Nolan M."/>
            <person name="Ohm R."/>
            <person name="Pangilinan J."/>
            <person name="Park H.-J."/>
            <person name="Ramirez L."/>
            <person name="Alfaro M."/>
            <person name="Sun H."/>
            <person name="Tritt A."/>
            <person name="Yoshinaga Y."/>
            <person name="Zwiers L.-H."/>
            <person name="Turgeon B."/>
            <person name="Goodwin S."/>
            <person name="Spatafora J."/>
            <person name="Crous P."/>
            <person name="Grigoriev I."/>
        </authorList>
    </citation>
    <scope>NUCLEOTIDE SEQUENCE</scope>
    <source>
        <strain evidence="3">CBS 130266</strain>
    </source>
</reference>
<name>A0A9P4NH26_9PEZI</name>
<dbReference type="InterPro" id="IPR054708">
    <property type="entry name" value="MTPAP-like_central"/>
</dbReference>
<dbReference type="GO" id="GO:1990817">
    <property type="term" value="F:poly(A) RNA polymerase activity"/>
    <property type="evidence" value="ECO:0007669"/>
    <property type="project" value="InterPro"/>
</dbReference>
<dbReference type="GO" id="GO:0003729">
    <property type="term" value="F:mRNA binding"/>
    <property type="evidence" value="ECO:0007669"/>
    <property type="project" value="TreeGrafter"/>
</dbReference>
<dbReference type="GO" id="GO:0043634">
    <property type="term" value="P:polyadenylation-dependent ncRNA catabolic process"/>
    <property type="evidence" value="ECO:0007669"/>
    <property type="project" value="TreeGrafter"/>
</dbReference>
<proteinExistence type="predicted"/>
<protein>
    <recommendedName>
        <fullName evidence="2">Poly(A) RNA polymerase mitochondrial-like central palm domain-containing protein</fullName>
    </recommendedName>
</protein>
<keyword evidence="4" id="KW-1185">Reference proteome</keyword>
<dbReference type="Gene3D" id="1.10.1410.10">
    <property type="match status" value="1"/>
</dbReference>
<dbReference type="GO" id="GO:0031123">
    <property type="term" value="P:RNA 3'-end processing"/>
    <property type="evidence" value="ECO:0007669"/>
    <property type="project" value="TreeGrafter"/>
</dbReference>
<sequence length="945" mass="106533">MPIVRSRARCRAPNAFRFRTAIWSLFPEQQLPPSSTSTRTYQRPSKGKLRTQDENQEPGDENETKEHKYAGVAEGISQGPRPKQHFNLTPRKPASDLLRDKIVSSSLAESLERLRDANRAAIVNKVELKGKFRRDAQTKQLRLPQENRDRVEEGQDKSEELWRFRKDIQNAGLVALGQDTPHSEGGKNIWPKNLWPKTRALRIQTHTPEQVVAPREELTADASVREIFANVPGIWPQDKSHDPDRPELEYEGRYVLPMAHKYGKIKIEDHAELPWMEGMKEISKASHQERLTHEIKMFAEWIRPTLNELRARDAAAKQTRDIIHNILPNLSTELFGSQKTGLALATSDIDIRLFEDRPEVFHPEAAPRKQTRLRLHHQLQKLHDYFLDHKDYILVQLRHARYPLITMQHKESSYDIQIVCNNDTSLSQDTIRRNLEADPDLFPLFALVKVAFDIRGLSDVFRGGLGSYSLFMMLVASSKIDVPTLKSWQKALAAGTCYEKLLDIATARLPVGLLADSDIDLGVKFVEFLKFYESTTLNTYATGISVEEPFLFPKEDKDVALKRKGRYLTKGDLRTAARHHISAINPDQPYLLTLQDPAEPNNDLGRKGYGIKHIQATLTHLLEGLRKANGDAPGAKKVAPRGPLVSRLAPFVGSCYEGFKGRRDIAEEFGKGIRERMEDAAGEGEGEDLVKGAMEKRVGIPRPEWLKRAGSRSVVLKRSDADTRIRAPQAQVEEPESMEPEPFLEPTSSQPENADPLIPEKMVENKHKQLFRQYKRRVEAAEEVAGESAQAVDTDQAKPELDGSRGDVRTADKKEEGHRPVNTSADRDSEEASRIAVDADHAILELGVPGGAHTPNEEETRNNTPANSEGVPPTGKPKLPQRYGPSRKSREQLRGSRKVLMRNWPPKTSQPQERRGGDNTGRGGGIGKEPGSVFRAVLPRRRRGL</sequence>
<feature type="compositionally biased region" description="Gly residues" evidence="1">
    <location>
        <begin position="918"/>
        <end position="928"/>
    </location>
</feature>
<dbReference type="InterPro" id="IPR043519">
    <property type="entry name" value="NT_sf"/>
</dbReference>
<evidence type="ECO:0000313" key="4">
    <source>
        <dbReference type="Proteomes" id="UP000800235"/>
    </source>
</evidence>
<feature type="domain" description="Poly(A) RNA polymerase mitochondrial-like central palm" evidence="2">
    <location>
        <begin position="291"/>
        <end position="427"/>
    </location>
</feature>